<dbReference type="InterPro" id="IPR058519">
    <property type="entry name" value="DUF8206"/>
</dbReference>
<feature type="region of interest" description="Disordered" evidence="2">
    <location>
        <begin position="629"/>
        <end position="654"/>
    </location>
</feature>
<organism evidence="4 5">
    <name type="scientific">Mesorhabditis belari</name>
    <dbReference type="NCBI Taxonomy" id="2138241"/>
    <lineage>
        <taxon>Eukaryota</taxon>
        <taxon>Metazoa</taxon>
        <taxon>Ecdysozoa</taxon>
        <taxon>Nematoda</taxon>
        <taxon>Chromadorea</taxon>
        <taxon>Rhabditida</taxon>
        <taxon>Rhabditina</taxon>
        <taxon>Rhabditomorpha</taxon>
        <taxon>Rhabditoidea</taxon>
        <taxon>Rhabditidae</taxon>
        <taxon>Mesorhabditinae</taxon>
        <taxon>Mesorhabditis</taxon>
    </lineage>
</organism>
<sequence>MFHESRQEPQQRKRRHSLDWISSGHSRSPDSTIVDVEIGTAHKQRNLNQTPSPEMSQDNIQYQPSSDNTRRHFDAQASSTNPVPNPASIAPIVQQLADQMTVAFGEISDAFEHLSNLKQFLHKLSRFQLAIFQTPPLDQTHRCQIKKMVLNVNMGLCRKNKRLYGSMTHLPNSAFLSSDSSDAENRDFEQIANPRPVPVLTALSPPMHQQMSNSSSAIPQQFDATPQANDSGRQTMSCQWFPAGIPTAPAPNLPRLLDHAARARPHHTSDTLSINDTRTWIYQLIDPILKACTMIQRNLQQLDWQKKELMQAENNVEELRRLATIRVTSIEILHLSKPQTVCRSPKCARYERIDGKETLIYRVCHKDCQLGDNGKLDGCAVFGRNQLCTECSCHINDHERISYEQRMTTKSLENPQKLASDANAAEMKKTSIRKIERLINGYQKESNYILFAMTTFSAFLAENGITQQTNLFEQHLQKLIVAEEKKMKSVAGVDAEEFNRLLELSVTYGDICKQFVHQRDSEKISLDELQEIRQKLFSLPLNGAMIAHIFDIHVKTDHQDYEATVTRCEKLMFQKMCGRVKKQDKLLYGSMPQLQSSAFLSSDAENDDFEQIANPRPVPVLTALPPPMHQQMSNSSSTIPQQFDATPQANDSGRQTMSCQLFPSGIRTAPTSNLPQFQPAPHSNNVGPPSFADNGMPSQFPMVSPQPGFPPTETPPMPPQVQQMPNGNMMGFMQDPNFMQQMMLFMQQMQLQAQQPMQPNGAFNPNPAFRAMECNQCKKYVEKSIEEEEKCIKAGGDRTKLANLKRSLDEYRQERAAIEHALQSGGNHQQQITTDDVKNMKAILFALPHFGAKLKELFEQTVRGYSMNQQQSVQKFAPPTYTAASSSGGGKKRGLLDKLRRIFPK</sequence>
<evidence type="ECO:0000256" key="1">
    <source>
        <dbReference type="SAM" id="Coils"/>
    </source>
</evidence>
<feature type="region of interest" description="Disordered" evidence="2">
    <location>
        <begin position="1"/>
        <end position="87"/>
    </location>
</feature>
<keyword evidence="1" id="KW-0175">Coiled coil</keyword>
<evidence type="ECO:0000313" key="4">
    <source>
        <dbReference type="Proteomes" id="UP000887575"/>
    </source>
</evidence>
<name>A0AAF3FRI6_9BILA</name>
<evidence type="ECO:0000313" key="5">
    <source>
        <dbReference type="WBParaSite" id="MBELARI_LOCUS983"/>
    </source>
</evidence>
<feature type="domain" description="DUF8206" evidence="3">
    <location>
        <begin position="335"/>
        <end position="404"/>
    </location>
</feature>
<keyword evidence="4" id="KW-1185">Reference proteome</keyword>
<feature type="compositionally biased region" description="Polar residues" evidence="2">
    <location>
        <begin position="46"/>
        <end position="67"/>
    </location>
</feature>
<feature type="compositionally biased region" description="Polar residues" evidence="2">
    <location>
        <begin position="630"/>
        <end position="654"/>
    </location>
</feature>
<feature type="coiled-coil region" evidence="1">
    <location>
        <begin position="295"/>
        <end position="322"/>
    </location>
</feature>
<protein>
    <recommendedName>
        <fullName evidence="3">DUF8206 domain-containing protein</fullName>
    </recommendedName>
</protein>
<accession>A0AAF3FRI6</accession>
<evidence type="ECO:0000259" key="3">
    <source>
        <dbReference type="Pfam" id="PF26633"/>
    </source>
</evidence>
<feature type="compositionally biased region" description="Basic and acidic residues" evidence="2">
    <location>
        <begin position="1"/>
        <end position="11"/>
    </location>
</feature>
<dbReference type="PANTHER" id="PTHR32046">
    <property type="entry name" value="G DOMAIN-CONTAINING PROTEIN"/>
    <property type="match status" value="1"/>
</dbReference>
<dbReference type="Pfam" id="PF26633">
    <property type="entry name" value="DUF8206"/>
    <property type="match status" value="1"/>
</dbReference>
<dbReference type="Proteomes" id="UP000887575">
    <property type="component" value="Unassembled WGS sequence"/>
</dbReference>
<proteinExistence type="predicted"/>
<dbReference type="PANTHER" id="PTHR32046:SF11">
    <property type="entry name" value="IMMUNE-ASSOCIATED NUCLEOTIDE-BINDING PROTEIN 10-LIKE"/>
    <property type="match status" value="1"/>
</dbReference>
<evidence type="ECO:0000256" key="2">
    <source>
        <dbReference type="SAM" id="MobiDB-lite"/>
    </source>
</evidence>
<dbReference type="WBParaSite" id="MBELARI_LOCUS983">
    <property type="protein sequence ID" value="MBELARI_LOCUS983"/>
    <property type="gene ID" value="MBELARI_LOCUS983"/>
</dbReference>
<dbReference type="AlphaFoldDB" id="A0AAF3FRI6"/>
<reference evidence="5" key="1">
    <citation type="submission" date="2024-02" db="UniProtKB">
        <authorList>
            <consortium name="WormBaseParasite"/>
        </authorList>
    </citation>
    <scope>IDENTIFICATION</scope>
</reference>